<comment type="caution">
    <text evidence="1">The sequence shown here is derived from an EMBL/GenBank/DDBJ whole genome shotgun (WGS) entry which is preliminary data.</text>
</comment>
<keyword evidence="2" id="KW-1185">Reference proteome</keyword>
<evidence type="ECO:0000313" key="2">
    <source>
        <dbReference type="Proteomes" id="UP001597389"/>
    </source>
</evidence>
<sequence length="159" mass="17385">THSEKFHIEEPSEVPLNYVPFLSDLDHTDEIEITSGNTNLSIDRIGNVFISTDSQGKPLNLIVMLEPTEAKKLEVFTSSHIGELSEIKLNGEVISSARFSGVISKALGVPLSTGLTSEQVSSLKRMSEKQVIISIDPNLKSDGKKPTMAESIDKIFSQD</sequence>
<feature type="non-terminal residue" evidence="1">
    <location>
        <position position="1"/>
    </location>
</feature>
<dbReference type="Gene3D" id="3.30.1360.200">
    <property type="match status" value="1"/>
</dbReference>
<accession>A0ABW4Z7A7</accession>
<dbReference type="EMBL" id="JBHUJB010000012">
    <property type="protein sequence ID" value="MFD2157790.1"/>
    <property type="molecule type" value="Genomic_DNA"/>
</dbReference>
<gene>
    <name evidence="1" type="ORF">ACFSW8_02635</name>
</gene>
<name>A0ABW4Z7A7_9BACT</name>
<evidence type="ECO:0000313" key="1">
    <source>
        <dbReference type="EMBL" id="MFD2157790.1"/>
    </source>
</evidence>
<dbReference type="Proteomes" id="UP001597389">
    <property type="component" value="Unassembled WGS sequence"/>
</dbReference>
<proteinExistence type="predicted"/>
<organism evidence="1 2">
    <name type="scientific">Rubritalea tangerina</name>
    <dbReference type="NCBI Taxonomy" id="430798"/>
    <lineage>
        <taxon>Bacteria</taxon>
        <taxon>Pseudomonadati</taxon>
        <taxon>Verrucomicrobiota</taxon>
        <taxon>Verrucomicrobiia</taxon>
        <taxon>Verrucomicrobiales</taxon>
        <taxon>Rubritaleaceae</taxon>
        <taxon>Rubritalea</taxon>
    </lineage>
</organism>
<dbReference type="RefSeq" id="WP_377177361.1">
    <property type="nucleotide sequence ID" value="NZ_JBHUJB010000012.1"/>
</dbReference>
<reference evidence="2" key="1">
    <citation type="journal article" date="2019" name="Int. J. Syst. Evol. Microbiol.">
        <title>The Global Catalogue of Microorganisms (GCM) 10K type strain sequencing project: providing services to taxonomists for standard genome sequencing and annotation.</title>
        <authorList>
            <consortium name="The Broad Institute Genomics Platform"/>
            <consortium name="The Broad Institute Genome Sequencing Center for Infectious Disease"/>
            <person name="Wu L."/>
            <person name="Ma J."/>
        </authorList>
    </citation>
    <scope>NUCLEOTIDE SEQUENCE [LARGE SCALE GENOMIC DNA]</scope>
    <source>
        <strain evidence="2">CCUG 57942</strain>
    </source>
</reference>
<protein>
    <submittedName>
        <fullName evidence="1">Uncharacterized protein</fullName>
    </submittedName>
</protein>